<keyword evidence="5" id="KW-0812">Transmembrane</keyword>
<dbReference type="RefSeq" id="XP_019039579.1">
    <property type="nucleotide sequence ID" value="XM_019181770.1"/>
</dbReference>
<dbReference type="EMBL" id="KV454210">
    <property type="protein sequence ID" value="ODQ60372.1"/>
    <property type="molecule type" value="Genomic_DNA"/>
</dbReference>
<evidence type="ECO:0000256" key="10">
    <source>
        <dbReference type="ARBA" id="ARBA00023128"/>
    </source>
</evidence>
<evidence type="ECO:0000256" key="8">
    <source>
        <dbReference type="ARBA" id="ARBA00022989"/>
    </source>
</evidence>
<evidence type="ECO:0000313" key="14">
    <source>
        <dbReference type="EMBL" id="ODQ60372.1"/>
    </source>
</evidence>
<keyword evidence="6" id="KW-0999">Mitochondrion inner membrane</keyword>
<evidence type="ECO:0000256" key="7">
    <source>
        <dbReference type="ARBA" id="ARBA00022927"/>
    </source>
</evidence>
<dbReference type="PANTHER" id="PTHR12358:SF101">
    <property type="entry name" value="MITOCHONDRIAL IMPORT INNER MEMBRANE TRANSLOCASE SUBUNIT TIM54"/>
    <property type="match status" value="1"/>
</dbReference>
<evidence type="ECO:0000256" key="5">
    <source>
        <dbReference type="ARBA" id="ARBA00022692"/>
    </source>
</evidence>
<dbReference type="PANTHER" id="PTHR12358">
    <property type="entry name" value="SPHINGOSINE KINASE"/>
    <property type="match status" value="1"/>
</dbReference>
<comment type="subcellular location">
    <subcellularLocation>
        <location evidence="1">Mitochondrion inner membrane</location>
        <topology evidence="1">Single-pass membrane protein</topology>
    </subcellularLocation>
</comment>
<evidence type="ECO:0000256" key="6">
    <source>
        <dbReference type="ARBA" id="ARBA00022792"/>
    </source>
</evidence>
<dbReference type="InterPro" id="IPR050187">
    <property type="entry name" value="Lipid_Phosphate_FormReg"/>
</dbReference>
<evidence type="ECO:0000256" key="4">
    <source>
        <dbReference type="ARBA" id="ARBA00022448"/>
    </source>
</evidence>
<reference evidence="14 15" key="1">
    <citation type="journal article" date="2016" name="Proc. Natl. Acad. Sci. U.S.A.">
        <title>Comparative genomics of biotechnologically important yeasts.</title>
        <authorList>
            <person name="Riley R."/>
            <person name="Haridas S."/>
            <person name="Wolfe K.H."/>
            <person name="Lopes M.R."/>
            <person name="Hittinger C.T."/>
            <person name="Goeker M."/>
            <person name="Salamov A.A."/>
            <person name="Wisecaver J.H."/>
            <person name="Long T.M."/>
            <person name="Calvey C.H."/>
            <person name="Aerts A.L."/>
            <person name="Barry K.W."/>
            <person name="Choi C."/>
            <person name="Clum A."/>
            <person name="Coughlan A.Y."/>
            <person name="Deshpande S."/>
            <person name="Douglass A.P."/>
            <person name="Hanson S.J."/>
            <person name="Klenk H.-P."/>
            <person name="LaButti K.M."/>
            <person name="Lapidus A."/>
            <person name="Lindquist E.A."/>
            <person name="Lipzen A.M."/>
            <person name="Meier-Kolthoff J.P."/>
            <person name="Ohm R.A."/>
            <person name="Otillar R.P."/>
            <person name="Pangilinan J.L."/>
            <person name="Peng Y."/>
            <person name="Rokas A."/>
            <person name="Rosa C.A."/>
            <person name="Scheuner C."/>
            <person name="Sibirny A.A."/>
            <person name="Slot J.C."/>
            <person name="Stielow J.B."/>
            <person name="Sun H."/>
            <person name="Kurtzman C.P."/>
            <person name="Blackwell M."/>
            <person name="Grigoriev I.V."/>
            <person name="Jeffries T.W."/>
        </authorList>
    </citation>
    <scope>NUCLEOTIDE SEQUENCE [LARGE SCALE GENOMIC DNA]</scope>
    <source>
        <strain evidence="15">ATCC 58044 / CBS 1984 / NCYC 433 / NRRL Y-366-8</strain>
    </source>
</reference>
<accession>A0A1E3P600</accession>
<name>A0A1E3P600_WICAA</name>
<keyword evidence="15" id="KW-1185">Reference proteome</keyword>
<dbReference type="GO" id="GO:0005743">
    <property type="term" value="C:mitochondrial inner membrane"/>
    <property type="evidence" value="ECO:0007669"/>
    <property type="project" value="UniProtKB-SubCell"/>
</dbReference>
<keyword evidence="4" id="KW-0813">Transport</keyword>
<comment type="similarity">
    <text evidence="2">Belongs to the TIM54 family.</text>
</comment>
<keyword evidence="9" id="KW-0811">Translocation</keyword>
<feature type="region of interest" description="Disordered" evidence="13">
    <location>
        <begin position="288"/>
        <end position="316"/>
    </location>
</feature>
<dbReference type="OrthoDB" id="5598305at2759"/>
<evidence type="ECO:0000256" key="11">
    <source>
        <dbReference type="ARBA" id="ARBA00023136"/>
    </source>
</evidence>
<evidence type="ECO:0000256" key="9">
    <source>
        <dbReference type="ARBA" id="ARBA00023010"/>
    </source>
</evidence>
<evidence type="ECO:0000256" key="13">
    <source>
        <dbReference type="SAM" id="MobiDB-lite"/>
    </source>
</evidence>
<evidence type="ECO:0000256" key="2">
    <source>
        <dbReference type="ARBA" id="ARBA00006355"/>
    </source>
</evidence>
<evidence type="ECO:0000313" key="15">
    <source>
        <dbReference type="Proteomes" id="UP000094112"/>
    </source>
</evidence>
<keyword evidence="12" id="KW-0175">Coiled coil</keyword>
<evidence type="ECO:0000256" key="12">
    <source>
        <dbReference type="SAM" id="Coils"/>
    </source>
</evidence>
<dbReference type="STRING" id="683960.A0A1E3P600"/>
<dbReference type="Proteomes" id="UP000094112">
    <property type="component" value="Unassembled WGS sequence"/>
</dbReference>
<protein>
    <recommendedName>
        <fullName evidence="3">Mitochondrial import inner membrane translocase subunit TIM54</fullName>
    </recommendedName>
</protein>
<proteinExistence type="inferred from homology"/>
<sequence length="452" mass="52005">MADEKPIAAADSAVAKDVKKDVPEIKSDAKPIENVKPKSKGYSNPALKAMGIPNLRLPSRNWMIFWCVTSGLIGGVLYDKYQQKQIRKKWMDRVSEFGAKPLAPNELSRKVTIYVAPPPNDFLDESMSVFRKYVKPILNAGGVDYEIKSENRQGVIRSLVAAEIRDLRRQILENEKEQAQLKESQKWYNRVKNWLSKNKESKEEQEKALQNKKFTDDLKMKNVLGVYYNNIHKDDATISEDSLISDPSENGGIICIGRGAYKEYITGLHEGLLGPLDKPIEHKELEEFNEKQQELKPAPEKDGENEGESQIPIPKPFIEPTEYPNAKLAPEFNFTQGKVLTADKVSPFFQQSILAIPSFHLNGFLVIPQRIFRFYTRRFLTEEYGRKTVALVENLTRPFESKDVNLAKDEEDEWPKKWVQNGLEKNSEWTREFITDDRVLEKLHVFDDEKLN</sequence>
<feature type="coiled-coil region" evidence="12">
    <location>
        <begin position="164"/>
        <end position="212"/>
    </location>
</feature>
<keyword evidence="8" id="KW-1133">Transmembrane helix</keyword>
<feature type="compositionally biased region" description="Basic and acidic residues" evidence="13">
    <location>
        <begin position="288"/>
        <end position="304"/>
    </location>
</feature>
<dbReference type="InterPro" id="IPR021056">
    <property type="entry name" value="Mt_import_IM_translocase_Tim54"/>
</dbReference>
<keyword evidence="11" id="KW-0472">Membrane</keyword>
<dbReference type="AlphaFoldDB" id="A0A1E3P600"/>
<dbReference type="GeneID" id="30199016"/>
<keyword evidence="10" id="KW-0496">Mitochondrion</keyword>
<dbReference type="Pfam" id="PF11711">
    <property type="entry name" value="Tim54"/>
    <property type="match status" value="1"/>
</dbReference>
<organism evidence="14 15">
    <name type="scientific">Wickerhamomyces anomalus (strain ATCC 58044 / CBS 1984 / NCYC 433 / NRRL Y-366-8)</name>
    <name type="common">Yeast</name>
    <name type="synonym">Hansenula anomala</name>
    <dbReference type="NCBI Taxonomy" id="683960"/>
    <lineage>
        <taxon>Eukaryota</taxon>
        <taxon>Fungi</taxon>
        <taxon>Dikarya</taxon>
        <taxon>Ascomycota</taxon>
        <taxon>Saccharomycotina</taxon>
        <taxon>Saccharomycetes</taxon>
        <taxon>Phaffomycetales</taxon>
        <taxon>Wickerhamomycetaceae</taxon>
        <taxon>Wickerhamomyces</taxon>
    </lineage>
</organism>
<evidence type="ECO:0000256" key="3">
    <source>
        <dbReference type="ARBA" id="ARBA00020796"/>
    </source>
</evidence>
<evidence type="ECO:0000256" key="1">
    <source>
        <dbReference type="ARBA" id="ARBA00004434"/>
    </source>
</evidence>
<keyword evidence="7" id="KW-0653">Protein transport</keyword>
<gene>
    <name evidence="14" type="ORF">WICANDRAFT_30840</name>
</gene>
<dbReference type="GO" id="GO:0015031">
    <property type="term" value="P:protein transport"/>
    <property type="evidence" value="ECO:0007669"/>
    <property type="project" value="UniProtKB-KW"/>
</dbReference>